<proteinExistence type="predicted"/>
<name>A0A4C1U6W1_EUMVA</name>
<keyword evidence="3" id="KW-1185">Reference proteome</keyword>
<gene>
    <name evidence="2" type="ORF">EVAR_18639_1</name>
</gene>
<feature type="compositionally biased region" description="Polar residues" evidence="1">
    <location>
        <begin position="1"/>
        <end position="16"/>
    </location>
</feature>
<dbReference type="Proteomes" id="UP000299102">
    <property type="component" value="Unassembled WGS sequence"/>
</dbReference>
<comment type="caution">
    <text evidence="2">The sequence shown here is derived from an EMBL/GenBank/DDBJ whole genome shotgun (WGS) entry which is preliminary data.</text>
</comment>
<evidence type="ECO:0000256" key="1">
    <source>
        <dbReference type="SAM" id="MobiDB-lite"/>
    </source>
</evidence>
<dbReference type="AlphaFoldDB" id="A0A4C1U6W1"/>
<protein>
    <submittedName>
        <fullName evidence="2">Uncharacterized protein</fullName>
    </submittedName>
</protein>
<sequence>MRLNLGVSSGTGSAGSRRNAYDKRDRGAVIRHARLATPSSGQAARAEQWHIGRNVTELNENVHANNHTYPAEASGISVALQVHDSGVA</sequence>
<dbReference type="EMBL" id="BGZK01000135">
    <property type="protein sequence ID" value="GBP21998.1"/>
    <property type="molecule type" value="Genomic_DNA"/>
</dbReference>
<evidence type="ECO:0000313" key="3">
    <source>
        <dbReference type="Proteomes" id="UP000299102"/>
    </source>
</evidence>
<evidence type="ECO:0000313" key="2">
    <source>
        <dbReference type="EMBL" id="GBP21998.1"/>
    </source>
</evidence>
<reference evidence="2 3" key="1">
    <citation type="journal article" date="2019" name="Commun. Biol.">
        <title>The bagworm genome reveals a unique fibroin gene that provides high tensile strength.</title>
        <authorList>
            <person name="Kono N."/>
            <person name="Nakamura H."/>
            <person name="Ohtoshi R."/>
            <person name="Tomita M."/>
            <person name="Numata K."/>
            <person name="Arakawa K."/>
        </authorList>
    </citation>
    <scope>NUCLEOTIDE SEQUENCE [LARGE SCALE GENOMIC DNA]</scope>
</reference>
<organism evidence="2 3">
    <name type="scientific">Eumeta variegata</name>
    <name type="common">Bagworm moth</name>
    <name type="synonym">Eumeta japonica</name>
    <dbReference type="NCBI Taxonomy" id="151549"/>
    <lineage>
        <taxon>Eukaryota</taxon>
        <taxon>Metazoa</taxon>
        <taxon>Ecdysozoa</taxon>
        <taxon>Arthropoda</taxon>
        <taxon>Hexapoda</taxon>
        <taxon>Insecta</taxon>
        <taxon>Pterygota</taxon>
        <taxon>Neoptera</taxon>
        <taxon>Endopterygota</taxon>
        <taxon>Lepidoptera</taxon>
        <taxon>Glossata</taxon>
        <taxon>Ditrysia</taxon>
        <taxon>Tineoidea</taxon>
        <taxon>Psychidae</taxon>
        <taxon>Oiketicinae</taxon>
        <taxon>Eumeta</taxon>
    </lineage>
</organism>
<accession>A0A4C1U6W1</accession>
<feature type="region of interest" description="Disordered" evidence="1">
    <location>
        <begin position="1"/>
        <end position="26"/>
    </location>
</feature>